<dbReference type="KEGG" id="vg:54993145"/>
<name>A0A2Z4Q5R2_9CAUD</name>
<gene>
    <name evidence="2" type="primary">2</name>
    <name evidence="2" type="ORF">SEA_KRAMPUS_2</name>
</gene>
<feature type="region of interest" description="Disordered" evidence="1">
    <location>
        <begin position="1"/>
        <end position="38"/>
    </location>
</feature>
<reference evidence="2 3" key="1">
    <citation type="submission" date="2018-04" db="EMBL/GenBank/DDBJ databases">
        <authorList>
            <person name="Harrington T."/>
            <person name="Washburn E."/>
            <person name="Bricker J."/>
            <person name="McKinney A."/>
            <person name="Betsko A.J."/>
            <person name="Garlena R.A."/>
            <person name="Russell D.A."/>
            <person name="Pope W.A."/>
            <person name="Jacobs-Sera D."/>
            <person name="Hatfull G.F."/>
        </authorList>
    </citation>
    <scope>NUCLEOTIDE SEQUENCE [LARGE SCALE GENOMIC DNA]</scope>
</reference>
<organism evidence="2 3">
    <name type="scientific">Microbacterium phage Krampus</name>
    <dbReference type="NCBI Taxonomy" id="2201435"/>
    <lineage>
        <taxon>Viruses</taxon>
        <taxon>Duplodnaviria</taxon>
        <taxon>Heunggongvirae</taxon>
        <taxon>Uroviricota</taxon>
        <taxon>Caudoviricetes</taxon>
        <taxon>Krampusvirus</taxon>
        <taxon>Krampusvirus krampus</taxon>
    </lineage>
</organism>
<evidence type="ECO:0000313" key="2">
    <source>
        <dbReference type="EMBL" id="AWY05099.1"/>
    </source>
</evidence>
<keyword evidence="3" id="KW-1185">Reference proteome</keyword>
<accession>A0A2Z4Q5R2</accession>
<dbReference type="GeneID" id="54993145"/>
<proteinExistence type="predicted"/>
<protein>
    <submittedName>
        <fullName evidence="2">Uncharacterized protein</fullName>
    </submittedName>
</protein>
<dbReference type="RefSeq" id="YP_009802592.1">
    <property type="nucleotide sequence ID" value="NC_047986.1"/>
</dbReference>
<evidence type="ECO:0000313" key="3">
    <source>
        <dbReference type="Proteomes" id="UP000250800"/>
    </source>
</evidence>
<feature type="region of interest" description="Disordered" evidence="1">
    <location>
        <begin position="122"/>
        <end position="148"/>
    </location>
</feature>
<feature type="compositionally biased region" description="Basic and acidic residues" evidence="1">
    <location>
        <begin position="1"/>
        <end position="16"/>
    </location>
</feature>
<dbReference type="EMBL" id="MH271301">
    <property type="protein sequence ID" value="AWY05099.1"/>
    <property type="molecule type" value="Genomic_DNA"/>
</dbReference>
<evidence type="ECO:0000256" key="1">
    <source>
        <dbReference type="SAM" id="MobiDB-lite"/>
    </source>
</evidence>
<sequence>MANKKDRYADLPEGGRSEYGGGEVPQRYPDGSSRPLQDIPASVGERARLLRQAGMNDYSADPMTDLPAAALTGIEYAKMSAAQKEAYDLDMVLYRERQARRADLQERTNGYIDETAQFEGERVDGSLGADQGIKSSIERDASGSAGGA</sequence>
<dbReference type="Proteomes" id="UP000250800">
    <property type="component" value="Segment"/>
</dbReference>